<dbReference type="InterPro" id="IPR001478">
    <property type="entry name" value="PDZ"/>
</dbReference>
<keyword evidence="15" id="KW-1185">Reference proteome</keyword>
<dbReference type="STRING" id="1548208.AXK12_00640"/>
<dbReference type="RefSeq" id="WP_082782764.1">
    <property type="nucleotide sequence ID" value="NZ_LSZP01000066.1"/>
</dbReference>
<feature type="region of interest" description="Disordered" evidence="11">
    <location>
        <begin position="121"/>
        <end position="152"/>
    </location>
</feature>
<dbReference type="CDD" id="cd10839">
    <property type="entry name" value="cpPDZ1_DegP-like"/>
    <property type="match status" value="1"/>
</dbReference>
<keyword evidence="6" id="KW-0574">Periplasm</keyword>
<dbReference type="SUPFAM" id="SSF50156">
    <property type="entry name" value="PDZ domain-like"/>
    <property type="match status" value="2"/>
</dbReference>
<organism evidence="14 15">
    <name type="scientific">Cephaloticoccus capnophilus</name>
    <dbReference type="NCBI Taxonomy" id="1548208"/>
    <lineage>
        <taxon>Bacteria</taxon>
        <taxon>Pseudomonadati</taxon>
        <taxon>Verrucomicrobiota</taxon>
        <taxon>Opitutia</taxon>
        <taxon>Opitutales</taxon>
        <taxon>Opitutaceae</taxon>
        <taxon>Cephaloticoccus</taxon>
    </lineage>
</organism>
<dbReference type="Pfam" id="PF13365">
    <property type="entry name" value="Trypsin_2"/>
    <property type="match status" value="1"/>
</dbReference>
<dbReference type="InterPro" id="IPR009003">
    <property type="entry name" value="Peptidase_S1_PA"/>
</dbReference>
<dbReference type="PANTHER" id="PTHR43343:SF3">
    <property type="entry name" value="PROTEASE DO-LIKE 8, CHLOROPLASTIC"/>
    <property type="match status" value="1"/>
</dbReference>
<comment type="similarity">
    <text evidence="2">Belongs to the peptidase S1C family.</text>
</comment>
<feature type="active site" description="Charge relay system" evidence="9">
    <location>
        <position position="276"/>
    </location>
</feature>
<evidence type="ECO:0000256" key="4">
    <source>
        <dbReference type="ARBA" id="ARBA00022729"/>
    </source>
</evidence>
<comment type="caution">
    <text evidence="14">The sequence shown here is derived from an EMBL/GenBank/DDBJ whole genome shotgun (WGS) entry which is preliminary data.</text>
</comment>
<dbReference type="NCBIfam" id="TIGR02037">
    <property type="entry name" value="degP_htrA_DO"/>
    <property type="match status" value="1"/>
</dbReference>
<dbReference type="PROSITE" id="PS50106">
    <property type="entry name" value="PDZ"/>
    <property type="match status" value="2"/>
</dbReference>
<comment type="subcellular location">
    <subcellularLocation>
        <location evidence="1">Periplasm</location>
    </subcellularLocation>
</comment>
<feature type="domain" description="PDZ" evidence="13">
    <location>
        <begin position="443"/>
        <end position="498"/>
    </location>
</feature>
<dbReference type="GO" id="GO:0042597">
    <property type="term" value="C:periplasmic space"/>
    <property type="evidence" value="ECO:0007669"/>
    <property type="project" value="UniProtKB-SubCell"/>
</dbReference>
<accession>A0A139SHA8</accession>
<feature type="chain" id="PRO_5007299273" description="PDZ domain-containing protein" evidence="12">
    <location>
        <begin position="32"/>
        <end position="533"/>
    </location>
</feature>
<dbReference type="InterPro" id="IPR041489">
    <property type="entry name" value="PDZ_6"/>
</dbReference>
<dbReference type="Proteomes" id="UP000071392">
    <property type="component" value="Unassembled WGS sequence"/>
</dbReference>
<feature type="compositionally biased region" description="Gly residues" evidence="11">
    <location>
        <begin position="130"/>
        <end position="143"/>
    </location>
</feature>
<evidence type="ECO:0000256" key="1">
    <source>
        <dbReference type="ARBA" id="ARBA00004418"/>
    </source>
</evidence>
<feature type="active site" description="Charge relay system" evidence="9">
    <location>
        <position position="202"/>
    </location>
</feature>
<feature type="binding site" evidence="10">
    <location>
        <position position="171"/>
    </location>
    <ligand>
        <name>substrate</name>
    </ligand>
</feature>
<dbReference type="Pfam" id="PF13180">
    <property type="entry name" value="PDZ_2"/>
    <property type="match status" value="1"/>
</dbReference>
<evidence type="ECO:0000256" key="7">
    <source>
        <dbReference type="ARBA" id="ARBA00022801"/>
    </source>
</evidence>
<name>A0A139SHA8_9BACT</name>
<dbReference type="Gene3D" id="2.40.10.120">
    <property type="match status" value="1"/>
</dbReference>
<keyword evidence="8" id="KW-0720">Serine protease</keyword>
<dbReference type="PANTHER" id="PTHR43343">
    <property type="entry name" value="PEPTIDASE S12"/>
    <property type="match status" value="1"/>
</dbReference>
<feature type="domain" description="PDZ" evidence="13">
    <location>
        <begin position="320"/>
        <end position="409"/>
    </location>
</feature>
<evidence type="ECO:0000256" key="2">
    <source>
        <dbReference type="ARBA" id="ARBA00010541"/>
    </source>
</evidence>
<evidence type="ECO:0000313" key="14">
    <source>
        <dbReference type="EMBL" id="KXU33901.1"/>
    </source>
</evidence>
<feature type="binding site" evidence="10">
    <location>
        <begin position="274"/>
        <end position="276"/>
    </location>
    <ligand>
        <name>substrate</name>
    </ligand>
</feature>
<keyword evidence="7" id="KW-0378">Hydrolase</keyword>
<evidence type="ECO:0000256" key="5">
    <source>
        <dbReference type="ARBA" id="ARBA00022737"/>
    </source>
</evidence>
<dbReference type="GO" id="GO:0006508">
    <property type="term" value="P:proteolysis"/>
    <property type="evidence" value="ECO:0007669"/>
    <property type="project" value="UniProtKB-KW"/>
</dbReference>
<evidence type="ECO:0000256" key="11">
    <source>
        <dbReference type="SAM" id="MobiDB-lite"/>
    </source>
</evidence>
<keyword evidence="5" id="KW-0677">Repeat</keyword>
<dbReference type="EMBL" id="LSZP01000066">
    <property type="protein sequence ID" value="KXU33901.1"/>
    <property type="molecule type" value="Genomic_DNA"/>
</dbReference>
<feature type="region of interest" description="Disordered" evidence="11">
    <location>
        <begin position="36"/>
        <end position="63"/>
    </location>
</feature>
<feature type="binding site" evidence="10">
    <location>
        <position position="202"/>
    </location>
    <ligand>
        <name>substrate</name>
    </ligand>
</feature>
<evidence type="ECO:0000256" key="10">
    <source>
        <dbReference type="PIRSR" id="PIRSR611782-2"/>
    </source>
</evidence>
<feature type="signal peptide" evidence="12">
    <location>
        <begin position="1"/>
        <end position="31"/>
    </location>
</feature>
<dbReference type="SUPFAM" id="SSF50494">
    <property type="entry name" value="Trypsin-like serine proteases"/>
    <property type="match status" value="1"/>
</dbReference>
<evidence type="ECO:0000256" key="8">
    <source>
        <dbReference type="ARBA" id="ARBA00022825"/>
    </source>
</evidence>
<dbReference type="SMART" id="SM00228">
    <property type="entry name" value="PDZ"/>
    <property type="match status" value="2"/>
</dbReference>
<dbReference type="InterPro" id="IPR036034">
    <property type="entry name" value="PDZ_sf"/>
</dbReference>
<evidence type="ECO:0000256" key="6">
    <source>
        <dbReference type="ARBA" id="ARBA00022764"/>
    </source>
</evidence>
<evidence type="ECO:0000256" key="12">
    <source>
        <dbReference type="SAM" id="SignalP"/>
    </source>
</evidence>
<evidence type="ECO:0000256" key="3">
    <source>
        <dbReference type="ARBA" id="ARBA00022670"/>
    </source>
</evidence>
<evidence type="ECO:0000256" key="9">
    <source>
        <dbReference type="PIRSR" id="PIRSR611782-1"/>
    </source>
</evidence>
<dbReference type="Pfam" id="PF17820">
    <property type="entry name" value="PDZ_6"/>
    <property type="match status" value="1"/>
</dbReference>
<dbReference type="Gene3D" id="2.30.42.10">
    <property type="match status" value="2"/>
</dbReference>
<evidence type="ECO:0000313" key="15">
    <source>
        <dbReference type="Proteomes" id="UP000071392"/>
    </source>
</evidence>
<feature type="compositionally biased region" description="Basic and acidic residues" evidence="11">
    <location>
        <begin position="53"/>
        <end position="62"/>
    </location>
</feature>
<keyword evidence="3" id="KW-0645">Protease</keyword>
<reference evidence="14 15" key="1">
    <citation type="submission" date="2016-02" db="EMBL/GenBank/DDBJ databases">
        <authorList>
            <person name="Wen L."/>
            <person name="He K."/>
            <person name="Yang H."/>
        </authorList>
    </citation>
    <scope>NUCLEOTIDE SEQUENCE [LARGE SCALE GENOMIC DNA]</scope>
    <source>
        <strain evidence="14 15">CV41</strain>
    </source>
</reference>
<dbReference type="OrthoDB" id="9758917at2"/>
<dbReference type="InterPro" id="IPR001940">
    <property type="entry name" value="Peptidase_S1C"/>
</dbReference>
<proteinExistence type="inferred from homology"/>
<protein>
    <recommendedName>
        <fullName evidence="13">PDZ domain-containing protein</fullName>
    </recommendedName>
</protein>
<keyword evidence="4 12" id="KW-0732">Signal</keyword>
<dbReference type="AlphaFoldDB" id="A0A139SHA8"/>
<dbReference type="PRINTS" id="PR00834">
    <property type="entry name" value="PROTEASES2C"/>
</dbReference>
<gene>
    <name evidence="14" type="ORF">AXK12_00640</name>
</gene>
<dbReference type="FunFam" id="2.40.10.10:FF:000001">
    <property type="entry name" value="Periplasmic serine protease DegS"/>
    <property type="match status" value="1"/>
</dbReference>
<sequence>MNTPAPIKRFTTLLLALAMLAVPALAPNLHAADNNKAAAAKTEKTPKPKRTKGKADTPEPRDALALQIDATPIDRDDALRVSYSGVVQKAAPGVVYIFTTKFLKPRPELAPFFNDPQFRRFFGIPDSDGEGQGSGSGRGGQGGRSAPTQRAQGLGSGVIISRDGYVLTNNHVVDGADEVRVAYGEPRRELKAEVVGRDPKTDIAVLKIDASELPAATLGDSDQLEVGDTVFAIGNPFGVGMTVTQGIVSALGRGGLGVETYEDFIQTDAAINPGNSGGALVDSQGRVIGINTAILSRSGGFNGVGFAIPINFARSLAEQLVATGKIRRGFMGVTTQPLDSDLAAQFGVEQGALVTDVTSGSPADKAGFKSGDIITKVNGRPIADSRRLQLAIVRLAPGTEVQIEYVRDGETATATFTLGELSNRGELADGHFSPGSGEGVLNGVTVTDLSDQLRSRHRIPERIEGAFVAAVEPDSASARDGLREGDIILSLERRPVRNAEDAVKLSEELEGPKVLVLIWRAGLSRYLVITEQP</sequence>
<evidence type="ECO:0000259" key="13">
    <source>
        <dbReference type="PROSITE" id="PS50106"/>
    </source>
</evidence>
<dbReference type="InterPro" id="IPR011782">
    <property type="entry name" value="Pept_S1C_Do"/>
</dbReference>
<dbReference type="GO" id="GO:0004252">
    <property type="term" value="F:serine-type endopeptidase activity"/>
    <property type="evidence" value="ECO:0007669"/>
    <property type="project" value="InterPro"/>
</dbReference>
<dbReference type="InterPro" id="IPR051201">
    <property type="entry name" value="Chloro_Bact_Ser_Proteases"/>
</dbReference>
<feature type="active site" description="Charge relay system" evidence="9">
    <location>
        <position position="171"/>
    </location>
</feature>